<name>A0ABT7LI03_9BURK</name>
<dbReference type="PANTHER" id="PTHR30528:SF0">
    <property type="entry name" value="CYTOPLASMIC PROTEIN"/>
    <property type="match status" value="1"/>
</dbReference>
<accession>A0ABT7LI03</accession>
<protein>
    <submittedName>
        <fullName evidence="1">Crosslink repair DNA glycosylase YcaQ family protein</fullName>
    </submittedName>
</protein>
<evidence type="ECO:0000313" key="1">
    <source>
        <dbReference type="EMBL" id="MDL5032497.1"/>
    </source>
</evidence>
<sequence length="373" mass="42593">MSPTRPPSLEQLRRYAIARSLFAPTTLPQAIRRLGFVQADPMRAPARAQDLILAWRVKDYRAGELESRYRRLAVEEDCFVNYGFLPREHLALMHPRTARKAWDRPTAARAAELLAHIEGAGPQHPAQVQARFDHGQVQGYWGGQSNAVTHLLDGMHYRGLLRVHRRDSGTRVYEAVQHPPQDDSPAARLARAHTLLDMVLKLYAPLPARSFGYLGTLLRYGAPHLQPEIRLALKQARQRHPHAEVDGQVWFWPDGEDPRSRRHRPHEALRLLAPFDPVVWDRHRFEQFWGWPYRFEAYTPAAKRKMGHYALPLLWGEEIPGWANLKIVGGRLQCETGFVGPRPRGAHFEAALDEALAHLSRFLGLGDESPREG</sequence>
<comment type="caution">
    <text evidence="1">The sequence shown here is derived from an EMBL/GenBank/DDBJ whole genome shotgun (WGS) entry which is preliminary data.</text>
</comment>
<dbReference type="InterPro" id="IPR009351">
    <property type="entry name" value="AlkZ-like"/>
</dbReference>
<dbReference type="EMBL" id="JASVDS010000003">
    <property type="protein sequence ID" value="MDL5032497.1"/>
    <property type="molecule type" value="Genomic_DNA"/>
</dbReference>
<organism evidence="1 2">
    <name type="scientific">Roseateles subflavus</name>
    <dbReference type="NCBI Taxonomy" id="3053353"/>
    <lineage>
        <taxon>Bacteria</taxon>
        <taxon>Pseudomonadati</taxon>
        <taxon>Pseudomonadota</taxon>
        <taxon>Betaproteobacteria</taxon>
        <taxon>Burkholderiales</taxon>
        <taxon>Sphaerotilaceae</taxon>
        <taxon>Roseateles</taxon>
    </lineage>
</organism>
<reference evidence="1 2" key="1">
    <citation type="submission" date="2023-06" db="EMBL/GenBank/DDBJ databases">
        <title>Pelomonas sp. APW6 16S ribosomal RNA gene genome sequencing and assembly.</title>
        <authorList>
            <person name="Woo H."/>
        </authorList>
    </citation>
    <scope>NUCLEOTIDE SEQUENCE [LARGE SCALE GENOMIC DNA]</scope>
    <source>
        <strain evidence="1 2">APW6</strain>
    </source>
</reference>
<proteinExistence type="predicted"/>
<gene>
    <name evidence="1" type="ORF">QRD43_11345</name>
</gene>
<dbReference type="Proteomes" id="UP001238603">
    <property type="component" value="Unassembled WGS sequence"/>
</dbReference>
<dbReference type="PANTHER" id="PTHR30528">
    <property type="entry name" value="CYTOPLASMIC PROTEIN"/>
    <property type="match status" value="1"/>
</dbReference>
<dbReference type="RefSeq" id="WP_285982597.1">
    <property type="nucleotide sequence ID" value="NZ_JASVDS010000003.1"/>
</dbReference>
<keyword evidence="2" id="KW-1185">Reference proteome</keyword>
<dbReference type="Pfam" id="PF06224">
    <property type="entry name" value="AlkZ-like"/>
    <property type="match status" value="1"/>
</dbReference>
<evidence type="ECO:0000313" key="2">
    <source>
        <dbReference type="Proteomes" id="UP001238603"/>
    </source>
</evidence>